<dbReference type="Proteomes" id="UP000050761">
    <property type="component" value="Unassembled WGS sequence"/>
</dbReference>
<organism evidence="3">
    <name type="scientific">Heligmosomoides polygyrus</name>
    <name type="common">Parasitic roundworm</name>
    <dbReference type="NCBI Taxonomy" id="6339"/>
    <lineage>
        <taxon>Eukaryota</taxon>
        <taxon>Metazoa</taxon>
        <taxon>Ecdysozoa</taxon>
        <taxon>Nematoda</taxon>
        <taxon>Chromadorea</taxon>
        <taxon>Rhabditida</taxon>
        <taxon>Rhabditina</taxon>
        <taxon>Rhabditomorpha</taxon>
        <taxon>Strongyloidea</taxon>
        <taxon>Heligmosomidae</taxon>
        <taxon>Heligmosomoides</taxon>
    </lineage>
</organism>
<proteinExistence type="predicted"/>
<evidence type="ECO:0000256" key="1">
    <source>
        <dbReference type="ARBA" id="ARBA00004141"/>
    </source>
</evidence>
<evidence type="ECO:0000313" key="4">
    <source>
        <dbReference type="Proteomes" id="UP000050761"/>
    </source>
</evidence>
<feature type="transmembrane region" description="Helical" evidence="2">
    <location>
        <begin position="156"/>
        <end position="178"/>
    </location>
</feature>
<dbReference type="WBParaSite" id="HPBE_0000976101-mRNA-1">
    <property type="protein sequence ID" value="HPBE_0000976101-mRNA-1"/>
    <property type="gene ID" value="HPBE_0000976101"/>
</dbReference>
<evidence type="ECO:0000313" key="3">
    <source>
        <dbReference type="EMBL" id="VDO82137.1"/>
    </source>
</evidence>
<comment type="subcellular location">
    <subcellularLocation>
        <location evidence="1">Membrane</location>
        <topology evidence="1">Multi-pass membrane protein</topology>
    </subcellularLocation>
</comment>
<dbReference type="InterPro" id="IPR038050">
    <property type="entry name" value="Neuro_actylchol_rec"/>
</dbReference>
<name>A0A3P7ZDM7_HELPZ</name>
<dbReference type="Gene3D" id="1.20.58.390">
    <property type="entry name" value="Neurotransmitter-gated ion-channel transmembrane domain"/>
    <property type="match status" value="1"/>
</dbReference>
<sequence>MICGLAIGRLWRVGPARQPGAHQDSLPLLRPRAVERLLPPAVNHTTSNTASDSAPVLLTPAWTATDKIPVTSRRRHILRLLLNTCYYNASHPTIFFDIIRNEYGWKEENPIQIKDGLRQSLPSFLLSNVKTGNCTSVTNTGAYSCLRTIIELKREFSYYLLQLYIPSFMLVAVSWVSFW</sequence>
<dbReference type="SUPFAM" id="SSF90112">
    <property type="entry name" value="Neurotransmitter-gated ion-channel transmembrane pore"/>
    <property type="match status" value="1"/>
</dbReference>
<keyword evidence="2" id="KW-1133">Transmembrane helix</keyword>
<dbReference type="Gene3D" id="2.70.170.10">
    <property type="entry name" value="Neurotransmitter-gated ion-channel ligand-binding domain"/>
    <property type="match status" value="1"/>
</dbReference>
<dbReference type="InterPro" id="IPR036719">
    <property type="entry name" value="Neuro-gated_channel_TM_sf"/>
</dbReference>
<gene>
    <name evidence="3" type="ORF">HPBE_LOCUS9762</name>
</gene>
<evidence type="ECO:0000313" key="5">
    <source>
        <dbReference type="WBParaSite" id="HPBE_0000976101-mRNA-1"/>
    </source>
</evidence>
<keyword evidence="2" id="KW-0472">Membrane</keyword>
<dbReference type="AlphaFoldDB" id="A0A3P7ZDM7"/>
<dbReference type="EMBL" id="UZAH01026539">
    <property type="protein sequence ID" value="VDO82137.1"/>
    <property type="molecule type" value="Genomic_DNA"/>
</dbReference>
<reference evidence="3 4" key="1">
    <citation type="submission" date="2018-11" db="EMBL/GenBank/DDBJ databases">
        <authorList>
            <consortium name="Pathogen Informatics"/>
        </authorList>
    </citation>
    <scope>NUCLEOTIDE SEQUENCE [LARGE SCALE GENOMIC DNA]</scope>
</reference>
<accession>A0A3P7ZDM7</accession>
<dbReference type="GO" id="GO:0016020">
    <property type="term" value="C:membrane"/>
    <property type="evidence" value="ECO:0007669"/>
    <property type="project" value="UniProtKB-SubCell"/>
</dbReference>
<dbReference type="InterPro" id="IPR036734">
    <property type="entry name" value="Neur_chan_lig-bd_sf"/>
</dbReference>
<dbReference type="OrthoDB" id="442503at2759"/>
<reference evidence="5" key="2">
    <citation type="submission" date="2019-09" db="UniProtKB">
        <authorList>
            <consortium name="WormBaseParasite"/>
        </authorList>
    </citation>
    <scope>IDENTIFICATION</scope>
</reference>
<evidence type="ECO:0000256" key="2">
    <source>
        <dbReference type="SAM" id="Phobius"/>
    </source>
</evidence>
<protein>
    <submittedName>
        <fullName evidence="5">Neur_chan_memb domain-containing protein</fullName>
    </submittedName>
</protein>
<keyword evidence="4" id="KW-1185">Reference proteome</keyword>
<keyword evidence="2" id="KW-0812">Transmembrane</keyword>
<dbReference type="GO" id="GO:0005230">
    <property type="term" value="F:extracellular ligand-gated monoatomic ion channel activity"/>
    <property type="evidence" value="ECO:0007669"/>
    <property type="project" value="InterPro"/>
</dbReference>